<evidence type="ECO:0000313" key="1">
    <source>
        <dbReference type="EMBL" id="MEC0485082.1"/>
    </source>
</evidence>
<dbReference type="Proteomes" id="UP001341297">
    <property type="component" value="Unassembled WGS sequence"/>
</dbReference>
<dbReference type="InterPro" id="IPR036873">
    <property type="entry name" value="Rhodanese-like_dom_sf"/>
</dbReference>
<keyword evidence="2" id="KW-1185">Reference proteome</keyword>
<name>A0ABU6H242_9BACI</name>
<reference evidence="1 2" key="1">
    <citation type="submission" date="2023-03" db="EMBL/GenBank/DDBJ databases">
        <title>Agriculturally important microbes genome sequencing.</title>
        <authorList>
            <person name="Dunlap C."/>
        </authorList>
    </citation>
    <scope>NUCLEOTIDE SEQUENCE [LARGE SCALE GENOMIC DNA]</scope>
    <source>
        <strain evidence="1 2">CBP-3203</strain>
    </source>
</reference>
<organism evidence="1 2">
    <name type="scientific">Bacillus glycinifermentans</name>
    <dbReference type="NCBI Taxonomy" id="1664069"/>
    <lineage>
        <taxon>Bacteria</taxon>
        <taxon>Bacillati</taxon>
        <taxon>Bacillota</taxon>
        <taxon>Bacilli</taxon>
        <taxon>Bacillales</taxon>
        <taxon>Bacillaceae</taxon>
        <taxon>Bacillus</taxon>
    </lineage>
</organism>
<sequence length="44" mass="4764">MKEQSHIMLGTIPDRIHDIPANRPTIVQCGSGVRSAIGAKSYIT</sequence>
<dbReference type="SUPFAM" id="SSF52821">
    <property type="entry name" value="Rhodanese/Cell cycle control phosphatase"/>
    <property type="match status" value="1"/>
</dbReference>
<dbReference type="EMBL" id="JARRTL010000008">
    <property type="protein sequence ID" value="MEC0485082.1"/>
    <property type="molecule type" value="Genomic_DNA"/>
</dbReference>
<evidence type="ECO:0000313" key="2">
    <source>
        <dbReference type="Proteomes" id="UP001341297"/>
    </source>
</evidence>
<proteinExistence type="predicted"/>
<gene>
    <name evidence="1" type="ORF">P8828_09520</name>
</gene>
<dbReference type="RefSeq" id="WP_269769340.1">
    <property type="nucleotide sequence ID" value="NZ_CP023481.1"/>
</dbReference>
<protein>
    <submittedName>
        <fullName evidence="1">Uncharacterized protein</fullName>
    </submittedName>
</protein>
<accession>A0ABU6H242</accession>
<comment type="caution">
    <text evidence="1">The sequence shown here is derived from an EMBL/GenBank/DDBJ whole genome shotgun (WGS) entry which is preliminary data.</text>
</comment>